<reference evidence="2" key="1">
    <citation type="submission" date="2016-09" db="EMBL/GenBank/DDBJ databases">
        <authorList>
            <person name="Jeantristanb JTB J.-T."/>
            <person name="Ricardo R."/>
        </authorList>
    </citation>
    <scope>NUCLEOTIDE SEQUENCE [LARGE SCALE GENOMIC DNA]</scope>
</reference>
<proteinExistence type="predicted"/>
<gene>
    <name evidence="1" type="ORF">BQ2448_3666</name>
</gene>
<evidence type="ECO:0000313" key="2">
    <source>
        <dbReference type="Proteomes" id="UP000198372"/>
    </source>
</evidence>
<dbReference type="STRING" id="269621.A0A238FG94"/>
<dbReference type="AlphaFoldDB" id="A0A238FG94"/>
<name>A0A238FG94_9BASI</name>
<keyword evidence="2" id="KW-1185">Reference proteome</keyword>
<protein>
    <submittedName>
        <fullName evidence="1">BQ2448_3666 protein</fullName>
    </submittedName>
</protein>
<evidence type="ECO:0000313" key="1">
    <source>
        <dbReference type="EMBL" id="SCV70904.1"/>
    </source>
</evidence>
<dbReference type="OrthoDB" id="10345213at2759"/>
<dbReference type="EMBL" id="FMSP01000006">
    <property type="protein sequence ID" value="SCV70904.1"/>
    <property type="molecule type" value="Genomic_DNA"/>
</dbReference>
<accession>A0A238FG94</accession>
<sequence length="97" mass="10209">MWTQCKYVTNVTCTCSNSIYAKMFQECIINGCNNTADVSSIVDFGLATCKLLNITPDTGGLKGSNSNHNIVNSASSSLHAALCICMGLVTLGLANLV</sequence>
<organism evidence="1 2">
    <name type="scientific">Microbotryum intermedium</name>
    <dbReference type="NCBI Taxonomy" id="269621"/>
    <lineage>
        <taxon>Eukaryota</taxon>
        <taxon>Fungi</taxon>
        <taxon>Dikarya</taxon>
        <taxon>Basidiomycota</taxon>
        <taxon>Pucciniomycotina</taxon>
        <taxon>Microbotryomycetes</taxon>
        <taxon>Microbotryales</taxon>
        <taxon>Microbotryaceae</taxon>
        <taxon>Microbotryum</taxon>
    </lineage>
</organism>
<dbReference type="Proteomes" id="UP000198372">
    <property type="component" value="Unassembled WGS sequence"/>
</dbReference>